<dbReference type="PROSITE" id="PS00108">
    <property type="entry name" value="PROTEIN_KINASE_ST"/>
    <property type="match status" value="1"/>
</dbReference>
<evidence type="ECO:0000256" key="11">
    <source>
        <dbReference type="ARBA" id="ARBA00022734"/>
    </source>
</evidence>
<dbReference type="FunFam" id="3.30.200.20:FF:000168">
    <property type="entry name" value="L-type lectin-domain containing receptor kinase IX.1"/>
    <property type="match status" value="1"/>
</dbReference>
<keyword evidence="9 21" id="KW-0812">Transmembrane</keyword>
<dbReference type="InterPro" id="IPR050528">
    <property type="entry name" value="L-type_Lectin-RKs"/>
</dbReference>
<keyword evidence="7" id="KW-0723">Serine/threonine-protein kinase</keyword>
<evidence type="ECO:0000256" key="3">
    <source>
        <dbReference type="ARBA" id="ARBA00008536"/>
    </source>
</evidence>
<evidence type="ECO:0000256" key="15">
    <source>
        <dbReference type="ARBA" id="ARBA00022989"/>
    </source>
</evidence>
<keyword evidence="19" id="KW-0464">Manganese</keyword>
<evidence type="ECO:0000256" key="5">
    <source>
        <dbReference type="ARBA" id="ARBA00012513"/>
    </source>
</evidence>
<evidence type="ECO:0000256" key="9">
    <source>
        <dbReference type="ARBA" id="ARBA00022692"/>
    </source>
</evidence>
<evidence type="ECO:0000256" key="1">
    <source>
        <dbReference type="ARBA" id="ARBA00004251"/>
    </source>
</evidence>
<keyword evidence="10" id="KW-0732">Signal</keyword>
<evidence type="ECO:0000256" key="16">
    <source>
        <dbReference type="ARBA" id="ARBA00023136"/>
    </source>
</evidence>
<evidence type="ECO:0000256" key="10">
    <source>
        <dbReference type="ARBA" id="ARBA00022729"/>
    </source>
</evidence>
<keyword evidence="18" id="KW-0325">Glycoprotein</keyword>
<dbReference type="InterPro" id="IPR001220">
    <property type="entry name" value="Legume_lectin_dom"/>
</dbReference>
<evidence type="ECO:0000256" key="17">
    <source>
        <dbReference type="ARBA" id="ARBA00023170"/>
    </source>
</evidence>
<dbReference type="Gene3D" id="1.10.510.10">
    <property type="entry name" value="Transferase(Phosphotransferase) domain 1"/>
    <property type="match status" value="1"/>
</dbReference>
<dbReference type="GO" id="GO:0030246">
    <property type="term" value="F:carbohydrate binding"/>
    <property type="evidence" value="ECO:0007669"/>
    <property type="project" value="UniProtKB-KW"/>
</dbReference>
<dbReference type="Proteomes" id="UP001372338">
    <property type="component" value="Unassembled WGS sequence"/>
</dbReference>
<keyword evidence="11" id="KW-0430">Lectin</keyword>
<dbReference type="PROSITE" id="PS00307">
    <property type="entry name" value="LECTIN_LEGUME_BETA"/>
    <property type="match status" value="1"/>
</dbReference>
<gene>
    <name evidence="23" type="ORF">RIF29_41564</name>
</gene>
<keyword evidence="15 21" id="KW-1133">Transmembrane helix</keyword>
<dbReference type="Gene3D" id="2.60.120.200">
    <property type="match status" value="1"/>
</dbReference>
<evidence type="ECO:0000256" key="4">
    <source>
        <dbReference type="ARBA" id="ARBA00010217"/>
    </source>
</evidence>
<comment type="similarity">
    <text evidence="4">In the C-terminal section; belongs to the protein kinase superfamily. Ser/Thr protein kinase family.</text>
</comment>
<evidence type="ECO:0000256" key="21">
    <source>
        <dbReference type="SAM" id="Phobius"/>
    </source>
</evidence>
<evidence type="ECO:0000256" key="13">
    <source>
        <dbReference type="ARBA" id="ARBA00022777"/>
    </source>
</evidence>
<feature type="domain" description="Protein kinase" evidence="22">
    <location>
        <begin position="378"/>
        <end position="655"/>
    </location>
</feature>
<evidence type="ECO:0000256" key="7">
    <source>
        <dbReference type="ARBA" id="ARBA00022527"/>
    </source>
</evidence>
<proteinExistence type="inferred from homology"/>
<comment type="subcellular location">
    <subcellularLocation>
        <location evidence="1">Cell membrane</location>
        <topology evidence="1">Single-pass type I membrane protein</topology>
    </subcellularLocation>
</comment>
<keyword evidence="17" id="KW-0675">Receptor</keyword>
<evidence type="ECO:0000256" key="6">
    <source>
        <dbReference type="ARBA" id="ARBA00022475"/>
    </source>
</evidence>
<evidence type="ECO:0000259" key="22">
    <source>
        <dbReference type="PROSITE" id="PS50011"/>
    </source>
</evidence>
<dbReference type="PROSITE" id="PS50011">
    <property type="entry name" value="PROTEIN_KINASE_DOM"/>
    <property type="match status" value="1"/>
</dbReference>
<evidence type="ECO:0000313" key="24">
    <source>
        <dbReference type="Proteomes" id="UP001372338"/>
    </source>
</evidence>
<dbReference type="InterPro" id="IPR019825">
    <property type="entry name" value="Lectin_legB_Mn/Ca_BS"/>
</dbReference>
<dbReference type="Pfam" id="PF00139">
    <property type="entry name" value="Lectin_legB"/>
    <property type="match status" value="1"/>
</dbReference>
<dbReference type="SUPFAM" id="SSF49899">
    <property type="entry name" value="Concanavalin A-like lectins/glucanases"/>
    <property type="match status" value="1"/>
</dbReference>
<dbReference type="InterPro" id="IPR013320">
    <property type="entry name" value="ConA-like_dom_sf"/>
</dbReference>
<feature type="transmembrane region" description="Helical" evidence="21">
    <location>
        <begin position="314"/>
        <end position="337"/>
    </location>
</feature>
<dbReference type="PROSITE" id="PS00107">
    <property type="entry name" value="PROTEIN_KINASE_ATP"/>
    <property type="match status" value="1"/>
</dbReference>
<accession>A0AAN9E5A5</accession>
<dbReference type="CDD" id="cd06899">
    <property type="entry name" value="lectin_legume_LecRK_Arcelin_ConA"/>
    <property type="match status" value="1"/>
</dbReference>
<evidence type="ECO:0000256" key="12">
    <source>
        <dbReference type="ARBA" id="ARBA00022741"/>
    </source>
</evidence>
<dbReference type="AlphaFoldDB" id="A0AAN9E5A5"/>
<dbReference type="SMART" id="SM00220">
    <property type="entry name" value="S_TKc"/>
    <property type="match status" value="1"/>
</dbReference>
<dbReference type="FunFam" id="1.10.510.10:FF:000240">
    <property type="entry name" value="Lectin-domain containing receptor kinase A4.3"/>
    <property type="match status" value="1"/>
</dbReference>
<evidence type="ECO:0000256" key="19">
    <source>
        <dbReference type="ARBA" id="ARBA00023211"/>
    </source>
</evidence>
<keyword evidence="13" id="KW-0418">Kinase</keyword>
<dbReference type="EMBL" id="JAYWIO010000008">
    <property type="protein sequence ID" value="KAK7246694.1"/>
    <property type="molecule type" value="Genomic_DNA"/>
</dbReference>
<dbReference type="GO" id="GO:0005886">
    <property type="term" value="C:plasma membrane"/>
    <property type="evidence" value="ECO:0007669"/>
    <property type="project" value="UniProtKB-SubCell"/>
</dbReference>
<dbReference type="SUPFAM" id="SSF56112">
    <property type="entry name" value="Protein kinase-like (PK-like)"/>
    <property type="match status" value="1"/>
</dbReference>
<keyword evidence="14 20" id="KW-0067">ATP-binding</keyword>
<dbReference type="GO" id="GO:0005524">
    <property type="term" value="F:ATP binding"/>
    <property type="evidence" value="ECO:0007669"/>
    <property type="project" value="UniProtKB-UniRule"/>
</dbReference>
<evidence type="ECO:0000256" key="20">
    <source>
        <dbReference type="PROSITE-ProRule" id="PRU10141"/>
    </source>
</evidence>
<dbReference type="Pfam" id="PF00069">
    <property type="entry name" value="Pkinase"/>
    <property type="match status" value="1"/>
</dbReference>
<comment type="similarity">
    <text evidence="3">In the N-terminal section; belongs to the leguminous lectin family.</text>
</comment>
<keyword evidence="24" id="KW-1185">Reference proteome</keyword>
<keyword evidence="16 21" id="KW-0472">Membrane</keyword>
<evidence type="ECO:0000256" key="18">
    <source>
        <dbReference type="ARBA" id="ARBA00023180"/>
    </source>
</evidence>
<dbReference type="CDD" id="cd14066">
    <property type="entry name" value="STKc_IRAK"/>
    <property type="match status" value="1"/>
</dbReference>
<dbReference type="InterPro" id="IPR000719">
    <property type="entry name" value="Prot_kinase_dom"/>
</dbReference>
<dbReference type="GO" id="GO:0002229">
    <property type="term" value="P:defense response to oomycetes"/>
    <property type="evidence" value="ECO:0007669"/>
    <property type="project" value="UniProtKB-ARBA"/>
</dbReference>
<protein>
    <recommendedName>
        <fullName evidence="5">non-specific serine/threonine protein kinase</fullName>
        <ecNumber evidence="5">2.7.11.1</ecNumber>
    </recommendedName>
</protein>
<name>A0AAN9E5A5_CROPI</name>
<keyword evidence="8" id="KW-0808">Transferase</keyword>
<comment type="similarity">
    <text evidence="2">Belongs to the leguminous lectin family.</text>
</comment>
<evidence type="ECO:0000313" key="23">
    <source>
        <dbReference type="EMBL" id="KAK7246694.1"/>
    </source>
</evidence>
<keyword evidence="6" id="KW-1003">Cell membrane</keyword>
<dbReference type="InterPro" id="IPR017441">
    <property type="entry name" value="Protein_kinase_ATP_BS"/>
</dbReference>
<evidence type="ECO:0000256" key="2">
    <source>
        <dbReference type="ARBA" id="ARBA00007606"/>
    </source>
</evidence>
<evidence type="ECO:0000256" key="14">
    <source>
        <dbReference type="ARBA" id="ARBA00022840"/>
    </source>
</evidence>
<dbReference type="GO" id="GO:0004674">
    <property type="term" value="F:protein serine/threonine kinase activity"/>
    <property type="evidence" value="ECO:0007669"/>
    <property type="project" value="UniProtKB-KW"/>
</dbReference>
<feature type="transmembrane region" description="Helical" evidence="21">
    <location>
        <begin position="20"/>
        <end position="41"/>
    </location>
</feature>
<reference evidence="23 24" key="1">
    <citation type="submission" date="2024-01" db="EMBL/GenBank/DDBJ databases">
        <title>The genomes of 5 underutilized Papilionoideae crops provide insights into root nodulation and disease resistanc.</title>
        <authorList>
            <person name="Yuan L."/>
        </authorList>
    </citation>
    <scope>NUCLEOTIDE SEQUENCE [LARGE SCALE GENOMIC DNA]</scope>
    <source>
        <strain evidence="23">ZHUSHIDOU_FW_LH</strain>
        <tissue evidence="23">Leaf</tissue>
    </source>
</reference>
<keyword evidence="12 20" id="KW-0547">Nucleotide-binding</keyword>
<dbReference type="PANTHER" id="PTHR27007">
    <property type="match status" value="1"/>
</dbReference>
<dbReference type="EC" id="2.7.11.1" evidence="5"/>
<sequence length="695" mass="78694">MFHLPTLGAQHFHLNMAFGWYISLPAPTLIFCYAMATIFFLQIIPPTNPLSFNYEAFNQGDVKKEGDAYFFQNGIEITMNTMDQSNKYSVGRVTSHEEMHLWDMNKRKLTDFTTNFSFIVFAENNNHGDGLAFFMADPNLPLQKHIKEGGGLGLVDGDQVLKSTNHSFVAVEFDTFSNKWDPQGLHLGMNFNSMKSNITKPMFMEIHKRMVYHCSIEYNSTTLNLSVLFSGYRNDTLAETFISYKVDLRDYLPEWIIFGFTAATGGLYEVHSLQSWSFSSSLESNKNVENRITPVVDSPAPSPNPEKESSNVRMLVGLGIGISLAVSFSGLVCILLWKRTRKQKEELVFDLNMDDEFQKGTGPKRFCYNELVSATNKFSESEKLGQGGFGAVYKGFLKDINSHVAIKRISSGSKQGIKEYATEVKIISQLRHRNLVQLIGWCHRKNDLLLIYEFMPNGSLDSHLYGRNGTNFLTWQVRYNIALGLASALLYLQEEWEQCVIHRDIKSSNIMLDSSFNAKLGDFGLARLVDHDKGAQTTLIAGTRGYIAPEYFTSGKANKESDIYSFGIVLLEIASGRKPFDLEAKEDQTTIVEYVWELYGLGKFLEVGDPKLHGSFDEEQMKRLVVVGLWCVHPDYTLRPSIRQVIQVLKFEALLPNIPSKMPVPTYLPPTLKAIFSSFSSSFWAKSKHKSTEFV</sequence>
<comment type="caution">
    <text evidence="23">The sequence shown here is derived from an EMBL/GenBank/DDBJ whole genome shotgun (WGS) entry which is preliminary data.</text>
</comment>
<feature type="binding site" evidence="20">
    <location>
        <position position="407"/>
    </location>
    <ligand>
        <name>ATP</name>
        <dbReference type="ChEBI" id="CHEBI:30616"/>
    </ligand>
</feature>
<organism evidence="23 24">
    <name type="scientific">Crotalaria pallida</name>
    <name type="common">Smooth rattlebox</name>
    <name type="synonym">Crotalaria striata</name>
    <dbReference type="NCBI Taxonomy" id="3830"/>
    <lineage>
        <taxon>Eukaryota</taxon>
        <taxon>Viridiplantae</taxon>
        <taxon>Streptophyta</taxon>
        <taxon>Embryophyta</taxon>
        <taxon>Tracheophyta</taxon>
        <taxon>Spermatophyta</taxon>
        <taxon>Magnoliopsida</taxon>
        <taxon>eudicotyledons</taxon>
        <taxon>Gunneridae</taxon>
        <taxon>Pentapetalae</taxon>
        <taxon>rosids</taxon>
        <taxon>fabids</taxon>
        <taxon>Fabales</taxon>
        <taxon>Fabaceae</taxon>
        <taxon>Papilionoideae</taxon>
        <taxon>50 kb inversion clade</taxon>
        <taxon>genistoids sensu lato</taxon>
        <taxon>core genistoids</taxon>
        <taxon>Crotalarieae</taxon>
        <taxon>Crotalaria</taxon>
    </lineage>
</organism>
<dbReference type="InterPro" id="IPR008271">
    <property type="entry name" value="Ser/Thr_kinase_AS"/>
</dbReference>
<evidence type="ECO:0000256" key="8">
    <source>
        <dbReference type="ARBA" id="ARBA00022679"/>
    </source>
</evidence>
<dbReference type="Gene3D" id="3.30.200.20">
    <property type="entry name" value="Phosphorylase Kinase, domain 1"/>
    <property type="match status" value="1"/>
</dbReference>
<dbReference type="InterPro" id="IPR011009">
    <property type="entry name" value="Kinase-like_dom_sf"/>
</dbReference>